<feature type="transmembrane region" description="Helical" evidence="1">
    <location>
        <begin position="590"/>
        <end position="609"/>
    </location>
</feature>
<evidence type="ECO:0000313" key="3">
    <source>
        <dbReference type="EMBL" id="OOF98685.1"/>
    </source>
</evidence>
<keyword evidence="2" id="KW-0732">Signal</keyword>
<reference evidence="4" key="1">
    <citation type="journal article" date="2017" name="Genome Biol.">
        <title>Comparative genomics reveals high biological diversity and specific adaptations in the industrially and medically important fungal genus Aspergillus.</title>
        <authorList>
            <person name="de Vries R.P."/>
            <person name="Riley R."/>
            <person name="Wiebenga A."/>
            <person name="Aguilar-Osorio G."/>
            <person name="Amillis S."/>
            <person name="Uchima C.A."/>
            <person name="Anderluh G."/>
            <person name="Asadollahi M."/>
            <person name="Askin M."/>
            <person name="Barry K."/>
            <person name="Battaglia E."/>
            <person name="Bayram O."/>
            <person name="Benocci T."/>
            <person name="Braus-Stromeyer S.A."/>
            <person name="Caldana C."/>
            <person name="Canovas D."/>
            <person name="Cerqueira G.C."/>
            <person name="Chen F."/>
            <person name="Chen W."/>
            <person name="Choi C."/>
            <person name="Clum A."/>
            <person name="Dos Santos R.A."/>
            <person name="Damasio A.R."/>
            <person name="Diallinas G."/>
            <person name="Emri T."/>
            <person name="Fekete E."/>
            <person name="Flipphi M."/>
            <person name="Freyberg S."/>
            <person name="Gallo A."/>
            <person name="Gournas C."/>
            <person name="Habgood R."/>
            <person name="Hainaut M."/>
            <person name="Harispe M.L."/>
            <person name="Henrissat B."/>
            <person name="Hilden K.S."/>
            <person name="Hope R."/>
            <person name="Hossain A."/>
            <person name="Karabika E."/>
            <person name="Karaffa L."/>
            <person name="Karanyi Z."/>
            <person name="Krasevec N."/>
            <person name="Kuo A."/>
            <person name="Kusch H."/>
            <person name="LaButti K."/>
            <person name="Lagendijk E.L."/>
            <person name="Lapidus A."/>
            <person name="Levasseur A."/>
            <person name="Lindquist E."/>
            <person name="Lipzen A."/>
            <person name="Logrieco A.F."/>
            <person name="MacCabe A."/>
            <person name="Maekelae M.R."/>
            <person name="Malavazi I."/>
            <person name="Melin P."/>
            <person name="Meyer V."/>
            <person name="Mielnichuk N."/>
            <person name="Miskei M."/>
            <person name="Molnar A.P."/>
            <person name="Mule G."/>
            <person name="Ngan C.Y."/>
            <person name="Orejas M."/>
            <person name="Orosz E."/>
            <person name="Ouedraogo J.P."/>
            <person name="Overkamp K.M."/>
            <person name="Park H.-S."/>
            <person name="Perrone G."/>
            <person name="Piumi F."/>
            <person name="Punt P.J."/>
            <person name="Ram A.F."/>
            <person name="Ramon A."/>
            <person name="Rauscher S."/>
            <person name="Record E."/>
            <person name="Riano-Pachon D.M."/>
            <person name="Robert V."/>
            <person name="Roehrig J."/>
            <person name="Ruller R."/>
            <person name="Salamov A."/>
            <person name="Salih N.S."/>
            <person name="Samson R.A."/>
            <person name="Sandor E."/>
            <person name="Sanguinetti M."/>
            <person name="Schuetze T."/>
            <person name="Sepcic K."/>
            <person name="Shelest E."/>
            <person name="Sherlock G."/>
            <person name="Sophianopoulou V."/>
            <person name="Squina F.M."/>
            <person name="Sun H."/>
            <person name="Susca A."/>
            <person name="Todd R.B."/>
            <person name="Tsang A."/>
            <person name="Unkles S.E."/>
            <person name="van de Wiele N."/>
            <person name="van Rossen-Uffink D."/>
            <person name="Oliveira J.V."/>
            <person name="Vesth T.C."/>
            <person name="Visser J."/>
            <person name="Yu J.-H."/>
            <person name="Zhou M."/>
            <person name="Andersen M.R."/>
            <person name="Archer D.B."/>
            <person name="Baker S.E."/>
            <person name="Benoit I."/>
            <person name="Brakhage A.A."/>
            <person name="Braus G.H."/>
            <person name="Fischer R."/>
            <person name="Frisvad J.C."/>
            <person name="Goldman G.H."/>
            <person name="Houbraken J."/>
            <person name="Oakley B."/>
            <person name="Pocsi I."/>
            <person name="Scazzocchio C."/>
            <person name="Seiboth B."/>
            <person name="vanKuyk P.A."/>
            <person name="Wortman J."/>
            <person name="Dyer P.S."/>
            <person name="Grigoriev I.V."/>
        </authorList>
    </citation>
    <scope>NUCLEOTIDE SEQUENCE [LARGE SCALE GENOMIC DNA]</scope>
    <source>
        <strain evidence="4">ITEM 5010</strain>
    </source>
</reference>
<feature type="transmembrane region" description="Helical" evidence="1">
    <location>
        <begin position="542"/>
        <end position="562"/>
    </location>
</feature>
<dbReference type="VEuPathDB" id="FungiDB:ASPCADRAFT_204459"/>
<feature type="non-terminal residue" evidence="3">
    <location>
        <position position="1"/>
    </location>
</feature>
<dbReference type="Proteomes" id="UP000188318">
    <property type="component" value="Unassembled WGS sequence"/>
</dbReference>
<name>A0A1R3RW10_ASPC5</name>
<feature type="signal peptide" evidence="2">
    <location>
        <begin position="1"/>
        <end position="17"/>
    </location>
</feature>
<dbReference type="AlphaFoldDB" id="A0A1R3RW10"/>
<feature type="transmembrane region" description="Helical" evidence="1">
    <location>
        <begin position="509"/>
        <end position="530"/>
    </location>
</feature>
<keyword evidence="4" id="KW-1185">Reference proteome</keyword>
<accession>A0A1R3RW10</accession>
<keyword evidence="1" id="KW-0812">Transmembrane</keyword>
<keyword evidence="1" id="KW-0472">Membrane</keyword>
<proteinExistence type="predicted"/>
<evidence type="ECO:0008006" key="5">
    <source>
        <dbReference type="Google" id="ProtNLM"/>
    </source>
</evidence>
<evidence type="ECO:0000313" key="4">
    <source>
        <dbReference type="Proteomes" id="UP000188318"/>
    </source>
</evidence>
<evidence type="ECO:0000256" key="1">
    <source>
        <dbReference type="SAM" id="Phobius"/>
    </source>
</evidence>
<sequence length="743" mass="83188">MKLASTFLVLWIAGVYGVDGKDALLTPSVYYDGEDGTWLPQSNRNGWVNPEDLASMPQCVAQQDQSVWLRAMTKCTSQRCTNHFGIICTHHQWLTQLSCLSDAFSSEVVANYLPYCGRSILAKAQLYQWIRNITGRTWLVDVGDANGLQALSPASLAKGYTAVGVVDNAPPCLTSTVSALSREPFQRVMASCGFTSTTQHTGNAARPWEYSERLRSMTALDFETVGYDLVHHRLKDGEYFDKDCFCSAFSLDLNNEPCSESGQLDFTKERLWIHAVCGSMSLPDNWMDGLKTTEFAYIPIENWHWPKCVADMPKQVIQRTDQCATDACEVDSSGYCKVKRAVDRACFCRDISYDSCGGSCHIFEGRIGYVKWLHDLCGSVQDWHGLPDNWHQLIVPTPIEMIPWRWTLKPSMDSDIANITTKLATKATETCPSNDWKLGSIALVSIAGLLAIFFSNITDKNKTQPGFEWHSLPLSWVYKGTLIATLQLTANCFNVLLVQSTSGYEDVPAFQLILLWSSMPRLTWLMILLVGLQPFRAVEFSAAASLLFAEVVSQFLSSYYMLMTVDYGRQHNFYLGGIGEAVRGPPAETMYAGALMWLIIIGMALVQLMHAMRNRIRSTGSVLAQQRKALRKHRRGLRNGYAQGRMDRPIGSEESLFTSSMGGNHMVYGTFAARDQHEWLSQMVFPGFYPTTIMTMLLLWIAQWFFWSGFIGLSLEEFCPPKLGLLTAIWIASSTMSAIISAT</sequence>
<keyword evidence="1" id="KW-1133">Transmembrane helix</keyword>
<dbReference type="OMA" id="LWCSLPR"/>
<organism evidence="3 4">
    <name type="scientific">Aspergillus carbonarius (strain ITEM 5010)</name>
    <dbReference type="NCBI Taxonomy" id="602072"/>
    <lineage>
        <taxon>Eukaryota</taxon>
        <taxon>Fungi</taxon>
        <taxon>Dikarya</taxon>
        <taxon>Ascomycota</taxon>
        <taxon>Pezizomycotina</taxon>
        <taxon>Eurotiomycetes</taxon>
        <taxon>Eurotiomycetidae</taxon>
        <taxon>Eurotiales</taxon>
        <taxon>Aspergillaceae</taxon>
        <taxon>Aspergillus</taxon>
        <taxon>Aspergillus subgen. Circumdati</taxon>
    </lineage>
</organism>
<feature type="transmembrane region" description="Helical" evidence="1">
    <location>
        <begin position="436"/>
        <end position="455"/>
    </location>
</feature>
<dbReference type="OrthoDB" id="3525430at2759"/>
<feature type="chain" id="PRO_5012458522" description="Extracellular membrane protein CFEM domain-containing protein" evidence="2">
    <location>
        <begin position="18"/>
        <end position="743"/>
    </location>
</feature>
<dbReference type="EMBL" id="KV907495">
    <property type="protein sequence ID" value="OOF98685.1"/>
    <property type="molecule type" value="Genomic_DNA"/>
</dbReference>
<feature type="transmembrane region" description="Helical" evidence="1">
    <location>
        <begin position="688"/>
        <end position="711"/>
    </location>
</feature>
<gene>
    <name evidence="3" type="ORF">ASPCADRAFT_204459</name>
</gene>
<feature type="transmembrane region" description="Helical" evidence="1">
    <location>
        <begin position="476"/>
        <end position="497"/>
    </location>
</feature>
<protein>
    <recommendedName>
        <fullName evidence="5">Extracellular membrane protein CFEM domain-containing protein</fullName>
    </recommendedName>
</protein>
<evidence type="ECO:0000256" key="2">
    <source>
        <dbReference type="SAM" id="SignalP"/>
    </source>
</evidence>